<keyword evidence="5" id="KW-0325">Glycoprotein</keyword>
<feature type="signal peptide" evidence="7">
    <location>
        <begin position="1"/>
        <end position="21"/>
    </location>
</feature>
<dbReference type="GO" id="GO:0008284">
    <property type="term" value="P:positive regulation of cell population proliferation"/>
    <property type="evidence" value="ECO:0007669"/>
    <property type="project" value="TreeGrafter"/>
</dbReference>
<dbReference type="GO" id="GO:0005127">
    <property type="term" value="F:ciliary neurotrophic factor receptor binding"/>
    <property type="evidence" value="ECO:0007669"/>
    <property type="project" value="TreeGrafter"/>
</dbReference>
<evidence type="ECO:0000256" key="7">
    <source>
        <dbReference type="SAM" id="SignalP"/>
    </source>
</evidence>
<evidence type="ECO:0000256" key="4">
    <source>
        <dbReference type="ARBA" id="ARBA00023170"/>
    </source>
</evidence>
<sequence>MNHFMILALLLLLRTCYTTYSQKEPNVFPVTYLNISKDLDLQRLLVEWDVVKSAHDAELAISFEIQVRRTDEATTVWTVGQYASNTSGPQIFPKEKILAEGSDITLCCIGGKGRTIKEFSVYPTVDVFKHTNSQVRLLTVKNLSHDKGSNIHVYCYDEDEQLHQAAFFVGKPPDTPKDFSCQTQDMKRVTCTWREGETFLYGQNLPRYTLSEIPIREFGHMERNYTSSGGAKCDLVLEAAFVPGVRYKFSIYGSVANRASLLEKKIGYLRELPPHLDPIVKKVDLTHNSVTLSWEFYFTNESEPGFIRGYHVYVSPIQGNCNLKGSKKHILSGESELCQYTIENPEEKRYTLKHLTPNTKYKIVVKAFTGGGETPIVNFRYIDTPSNQNMLYLVILIVIVPTLVAAICHWKMEWVKECCCPVIPSPNKSKVLSFKEFKIDSEKVLKINDCLPDTLAMDSNDEAQKLHPVTWSPLTSTPTEDKTDGHNSSWIYPSENVARDFPSTPTPQTHTCFENFAYSPLKVESDPYQIPETLGEGKTSPAVMLYQPQCYLDIFHQDAASTTRQTAERKTSLRYT</sequence>
<dbReference type="GO" id="GO:0019955">
    <property type="term" value="F:cytokine binding"/>
    <property type="evidence" value="ECO:0007669"/>
    <property type="project" value="TreeGrafter"/>
</dbReference>
<keyword evidence="2" id="KW-0677">Repeat</keyword>
<dbReference type="Pfam" id="PF00041">
    <property type="entry name" value="fn3"/>
    <property type="match status" value="1"/>
</dbReference>
<dbReference type="GO" id="GO:0043235">
    <property type="term" value="C:receptor complex"/>
    <property type="evidence" value="ECO:0007669"/>
    <property type="project" value="TreeGrafter"/>
</dbReference>
<dbReference type="GO" id="GO:0004924">
    <property type="term" value="F:oncostatin-M receptor activity"/>
    <property type="evidence" value="ECO:0007669"/>
    <property type="project" value="TreeGrafter"/>
</dbReference>
<feature type="domain" description="Fibronectin type-III" evidence="8">
    <location>
        <begin position="274"/>
        <end position="387"/>
    </location>
</feature>
<accession>A0A3M0KTY3</accession>
<reference evidence="9 10" key="1">
    <citation type="submission" date="2018-07" db="EMBL/GenBank/DDBJ databases">
        <title>A high quality draft genome assembly of the barn swallow (H. rustica rustica).</title>
        <authorList>
            <person name="Formenti G."/>
            <person name="Chiara M."/>
            <person name="Poveda L."/>
            <person name="Francoijs K.-J."/>
            <person name="Bonisoli-Alquati A."/>
            <person name="Canova L."/>
            <person name="Gianfranceschi L."/>
            <person name="Horner D.S."/>
            <person name="Saino N."/>
        </authorList>
    </citation>
    <scope>NUCLEOTIDE SEQUENCE [LARGE SCALE GENOMIC DNA]</scope>
    <source>
        <strain evidence="9">Chelidonia</strain>
        <tissue evidence="9">Blood</tissue>
    </source>
</reference>
<dbReference type="SUPFAM" id="SSF49265">
    <property type="entry name" value="Fibronectin type III"/>
    <property type="match status" value="1"/>
</dbReference>
<feature type="chain" id="PRO_5018187667" description="Fibronectin type-III domain-containing protein" evidence="7">
    <location>
        <begin position="22"/>
        <end position="576"/>
    </location>
</feature>
<dbReference type="InterPro" id="IPR050379">
    <property type="entry name" value="Type-I_Cytokine_Rcpt"/>
</dbReference>
<evidence type="ECO:0000256" key="1">
    <source>
        <dbReference type="ARBA" id="ARBA00022729"/>
    </source>
</evidence>
<keyword evidence="3" id="KW-1015">Disulfide bond</keyword>
<comment type="caution">
    <text evidence="9">The sequence shown here is derived from an EMBL/GenBank/DDBJ whole genome shotgun (WGS) entry which is preliminary data.</text>
</comment>
<dbReference type="InterPro" id="IPR003961">
    <property type="entry name" value="FN3_dom"/>
</dbReference>
<feature type="transmembrane region" description="Helical" evidence="6">
    <location>
        <begin position="390"/>
        <end position="408"/>
    </location>
</feature>
<evidence type="ECO:0000313" key="9">
    <source>
        <dbReference type="EMBL" id="RMC16643.1"/>
    </source>
</evidence>
<dbReference type="Proteomes" id="UP000269221">
    <property type="component" value="Unassembled WGS sequence"/>
</dbReference>
<protein>
    <recommendedName>
        <fullName evidence="8">Fibronectin type-III domain-containing protein</fullName>
    </recommendedName>
</protein>
<keyword evidence="4" id="KW-0675">Receptor</keyword>
<dbReference type="CDD" id="cd00063">
    <property type="entry name" value="FN3"/>
    <property type="match status" value="1"/>
</dbReference>
<dbReference type="STRING" id="333673.A0A3M0KTY3"/>
<dbReference type="InterPro" id="IPR013783">
    <property type="entry name" value="Ig-like_fold"/>
</dbReference>
<keyword evidence="1 7" id="KW-0732">Signal</keyword>
<organism evidence="9 10">
    <name type="scientific">Hirundo rustica rustica</name>
    <dbReference type="NCBI Taxonomy" id="333673"/>
    <lineage>
        <taxon>Eukaryota</taxon>
        <taxon>Metazoa</taxon>
        <taxon>Chordata</taxon>
        <taxon>Craniata</taxon>
        <taxon>Vertebrata</taxon>
        <taxon>Euteleostomi</taxon>
        <taxon>Archelosauria</taxon>
        <taxon>Archosauria</taxon>
        <taxon>Dinosauria</taxon>
        <taxon>Saurischia</taxon>
        <taxon>Theropoda</taxon>
        <taxon>Coelurosauria</taxon>
        <taxon>Aves</taxon>
        <taxon>Neognathae</taxon>
        <taxon>Neoaves</taxon>
        <taxon>Telluraves</taxon>
        <taxon>Australaves</taxon>
        <taxon>Passeriformes</taxon>
        <taxon>Sylvioidea</taxon>
        <taxon>Hirundinidae</taxon>
        <taxon>Hirundo</taxon>
    </lineage>
</organism>
<dbReference type="Pfam" id="PF25552">
    <property type="entry name" value="LIFR_D4"/>
    <property type="match status" value="1"/>
</dbReference>
<evidence type="ECO:0000256" key="2">
    <source>
        <dbReference type="ARBA" id="ARBA00022737"/>
    </source>
</evidence>
<name>A0A3M0KTY3_HIRRU</name>
<evidence type="ECO:0000256" key="5">
    <source>
        <dbReference type="ARBA" id="ARBA00023180"/>
    </source>
</evidence>
<dbReference type="FunFam" id="2.60.40.10:FF:001286">
    <property type="entry name" value="Oncostatin-M-specific receptor subunit beta"/>
    <property type="match status" value="1"/>
</dbReference>
<dbReference type="PANTHER" id="PTHR23036">
    <property type="entry name" value="CYTOKINE RECEPTOR"/>
    <property type="match status" value="1"/>
</dbReference>
<gene>
    <name evidence="9" type="ORF">DUI87_06581</name>
</gene>
<dbReference type="AlphaFoldDB" id="A0A3M0KTY3"/>
<dbReference type="Gene3D" id="2.60.40.10">
    <property type="entry name" value="Immunoglobulins"/>
    <property type="match status" value="4"/>
</dbReference>
<dbReference type="PROSITE" id="PS50853">
    <property type="entry name" value="FN3"/>
    <property type="match status" value="1"/>
</dbReference>
<dbReference type="InterPro" id="IPR036116">
    <property type="entry name" value="FN3_sf"/>
</dbReference>
<dbReference type="InterPro" id="IPR048497">
    <property type="entry name" value="LIF-R-like_Ig-like"/>
</dbReference>
<evidence type="ECO:0000259" key="8">
    <source>
        <dbReference type="PROSITE" id="PS50853"/>
    </source>
</evidence>
<dbReference type="SMART" id="SM00060">
    <property type="entry name" value="FN3"/>
    <property type="match status" value="2"/>
</dbReference>
<keyword evidence="6" id="KW-0472">Membrane</keyword>
<evidence type="ECO:0000256" key="3">
    <source>
        <dbReference type="ARBA" id="ARBA00023157"/>
    </source>
</evidence>
<dbReference type="Pfam" id="PF21177">
    <property type="entry name" value="LIF-R_Ig-like"/>
    <property type="match status" value="1"/>
</dbReference>
<proteinExistence type="predicted"/>
<keyword evidence="6" id="KW-1133">Transmembrane helix</keyword>
<keyword evidence="6" id="KW-0812">Transmembrane</keyword>
<dbReference type="PANTHER" id="PTHR23036:SF95">
    <property type="entry name" value="ONCOSTATIN-M-SPECIFIC RECEPTOR SUBUNIT BETA"/>
    <property type="match status" value="1"/>
</dbReference>
<evidence type="ECO:0000313" key="10">
    <source>
        <dbReference type="Proteomes" id="UP000269221"/>
    </source>
</evidence>
<keyword evidence="10" id="KW-1185">Reference proteome</keyword>
<evidence type="ECO:0000256" key="6">
    <source>
        <dbReference type="SAM" id="Phobius"/>
    </source>
</evidence>
<dbReference type="OrthoDB" id="6382334at2759"/>
<dbReference type="EMBL" id="QRBI01000102">
    <property type="protein sequence ID" value="RMC16643.1"/>
    <property type="molecule type" value="Genomic_DNA"/>
</dbReference>
<dbReference type="GO" id="GO:0009897">
    <property type="term" value="C:external side of plasma membrane"/>
    <property type="evidence" value="ECO:0007669"/>
    <property type="project" value="TreeGrafter"/>
</dbReference>